<dbReference type="PANTHER" id="PTHR11358:SF26">
    <property type="entry name" value="GUANIDINO ACID HYDROLASE, MITOCHONDRIAL"/>
    <property type="match status" value="1"/>
</dbReference>
<dbReference type="InterPro" id="IPR023696">
    <property type="entry name" value="Ureohydrolase_dom_sf"/>
</dbReference>
<proteinExistence type="inferred from homology"/>
<feature type="binding site" evidence="3">
    <location>
        <position position="219"/>
    </location>
    <ligand>
        <name>Mn(2+)</name>
        <dbReference type="ChEBI" id="CHEBI:29035"/>
        <label>1</label>
    </ligand>
</feature>
<dbReference type="SUPFAM" id="SSF52768">
    <property type="entry name" value="Arginase/deacetylase"/>
    <property type="match status" value="1"/>
</dbReference>
<comment type="similarity">
    <text evidence="4">Belongs to the arginase family.</text>
</comment>
<accession>A0A6L2R5W0</accession>
<evidence type="ECO:0000256" key="4">
    <source>
        <dbReference type="PROSITE-ProRule" id="PRU00742"/>
    </source>
</evidence>
<dbReference type="Gene3D" id="3.40.800.10">
    <property type="entry name" value="Ureohydrolase domain"/>
    <property type="match status" value="1"/>
</dbReference>
<keyword evidence="2" id="KW-0378">Hydrolase</keyword>
<dbReference type="PANTHER" id="PTHR11358">
    <property type="entry name" value="ARGINASE/AGMATINASE"/>
    <property type="match status" value="1"/>
</dbReference>
<feature type="binding site" evidence="3">
    <location>
        <position position="136"/>
    </location>
    <ligand>
        <name>Mn(2+)</name>
        <dbReference type="ChEBI" id="CHEBI:29035"/>
        <label>1</label>
    </ligand>
</feature>
<dbReference type="GO" id="GO:0033389">
    <property type="term" value="P:putrescine biosynthetic process from arginine, via agmatine"/>
    <property type="evidence" value="ECO:0007669"/>
    <property type="project" value="TreeGrafter"/>
</dbReference>
<dbReference type="Proteomes" id="UP000505077">
    <property type="component" value="Unassembled WGS sequence"/>
</dbReference>
<evidence type="ECO:0000313" key="6">
    <source>
        <dbReference type="Proteomes" id="UP000505077"/>
    </source>
</evidence>
<comment type="cofactor">
    <cofactor evidence="3">
        <name>Mn(2+)</name>
        <dbReference type="ChEBI" id="CHEBI:29035"/>
    </cofactor>
    <text evidence="3">Binds 2 manganese ions per subunit.</text>
</comment>
<dbReference type="Pfam" id="PF00491">
    <property type="entry name" value="Arginase"/>
    <property type="match status" value="1"/>
</dbReference>
<feature type="binding site" evidence="3">
    <location>
        <position position="138"/>
    </location>
    <ligand>
        <name>Mn(2+)</name>
        <dbReference type="ChEBI" id="CHEBI:29035"/>
        <label>1</label>
    </ligand>
</feature>
<dbReference type="AlphaFoldDB" id="A0A6L2R5W0"/>
<dbReference type="EMBL" id="BLLL01000006">
    <property type="protein sequence ID" value="GFH62842.1"/>
    <property type="molecule type" value="Genomic_DNA"/>
</dbReference>
<evidence type="ECO:0000313" key="5">
    <source>
        <dbReference type="EMBL" id="GFH62842.1"/>
    </source>
</evidence>
<name>A0A6L2R5W0_9BACT</name>
<dbReference type="CDD" id="cd11593">
    <property type="entry name" value="Agmatinase-like_2"/>
    <property type="match status" value="1"/>
</dbReference>
<feature type="binding site" evidence="3">
    <location>
        <position position="134"/>
    </location>
    <ligand>
        <name>Mn(2+)</name>
        <dbReference type="ChEBI" id="CHEBI:29035"/>
        <label>1</label>
    </ligand>
</feature>
<organism evidence="5 6">
    <name type="scientific">Candidatus Desulfovibrio kirbyi</name>
    <dbReference type="NCBI Taxonomy" id="2696086"/>
    <lineage>
        <taxon>Bacteria</taxon>
        <taxon>Pseudomonadati</taxon>
        <taxon>Thermodesulfobacteriota</taxon>
        <taxon>Desulfovibrionia</taxon>
        <taxon>Desulfovibrionales</taxon>
        <taxon>Desulfovibrionaceae</taxon>
        <taxon>Desulfovibrio</taxon>
    </lineage>
</organism>
<evidence type="ECO:0000256" key="3">
    <source>
        <dbReference type="PIRSR" id="PIRSR036979-1"/>
    </source>
</evidence>
<dbReference type="GO" id="GO:0008783">
    <property type="term" value="F:agmatinase activity"/>
    <property type="evidence" value="ECO:0007669"/>
    <property type="project" value="TreeGrafter"/>
</dbReference>
<keyword evidence="3" id="KW-0464">Manganese</keyword>
<gene>
    <name evidence="5" type="primary">speB</name>
    <name evidence="5" type="ORF">ZNDK_0613</name>
</gene>
<dbReference type="GO" id="GO:0046872">
    <property type="term" value="F:metal ion binding"/>
    <property type="evidence" value="ECO:0007669"/>
    <property type="project" value="UniProtKB-KW"/>
</dbReference>
<dbReference type="PIRSF" id="PIRSF036979">
    <property type="entry name" value="Arginase"/>
    <property type="match status" value="1"/>
</dbReference>
<protein>
    <submittedName>
        <fullName evidence="5">Agmatinase</fullName>
    </submittedName>
</protein>
<reference evidence="5 6" key="1">
    <citation type="journal article" date="2020" name="ISME J.">
        <title>Parallel Reductive Genome Evolution in Desulfovibrio Ectosymbionts Independently Acquired by Trichonympha Protists in the Termite Gut.</title>
        <authorList>
            <person name="Takeuchi M."/>
            <person name="Kuwahara H."/>
            <person name="Murakami T."/>
            <person name="Takahashi K."/>
            <person name="Kajitani R."/>
            <person name="Toyoda A."/>
            <person name="Itoh T."/>
            <person name="Ohkuma M."/>
            <person name="Hongoh Y."/>
        </authorList>
    </citation>
    <scope>NUCLEOTIDE SEQUENCE [LARGE SCALE GENOMIC DNA]</scope>
    <source>
        <strain evidence="5">ZnDsv-02</strain>
    </source>
</reference>
<comment type="caution">
    <text evidence="5">The sequence shown here is derived from an EMBL/GenBank/DDBJ whole genome shotgun (WGS) entry which is preliminary data.</text>
</comment>
<evidence type="ECO:0000256" key="1">
    <source>
        <dbReference type="ARBA" id="ARBA00022723"/>
    </source>
</evidence>
<evidence type="ECO:0000256" key="2">
    <source>
        <dbReference type="ARBA" id="ARBA00022801"/>
    </source>
</evidence>
<feature type="binding site" evidence="3">
    <location>
        <position position="104"/>
    </location>
    <ligand>
        <name>Mn(2+)</name>
        <dbReference type="ChEBI" id="CHEBI:29035"/>
        <label>1</label>
    </ligand>
</feature>
<dbReference type="PROSITE" id="PS51409">
    <property type="entry name" value="ARGINASE_2"/>
    <property type="match status" value="1"/>
</dbReference>
<dbReference type="InterPro" id="IPR006035">
    <property type="entry name" value="Ureohydrolase"/>
</dbReference>
<sequence length="296" mass="31735">MLPFLFSEYPQSTPESAGFHIISVPLERSVSYGGGTAKGPAAILKASQQLEAWENGHAPGESGFYTAPAIDCAGTPEVVLDRVRAAVAFALTCGATPVVLGGEHSVTLGALRAFGALSDNASSDSLPLGIVHIDAHADLRKIYEDDPYSHACVMYRIANELKLPLAQFAVRELAKEEADARKQFSVLHYDADILAKTGMPFRPLPPDFPRRLYISFDVDGLDSSLMPATGTPSPGGLFWHDALRLLANCCEEREVAGMDIVELAPIPGMHHADFTAAKLTHALMVLALTTKRNSVP</sequence>
<keyword evidence="1 3" id="KW-0479">Metal-binding</keyword>
<feature type="binding site" evidence="3">
    <location>
        <position position="217"/>
    </location>
    <ligand>
        <name>Mn(2+)</name>
        <dbReference type="ChEBI" id="CHEBI:29035"/>
        <label>1</label>
    </ligand>
</feature>
<dbReference type="PRINTS" id="PR00116">
    <property type="entry name" value="ARGINASE"/>
</dbReference>